<name>A0A6G1MBK3_ORBOL</name>
<evidence type="ECO:0000256" key="11">
    <source>
        <dbReference type="ARBA" id="ARBA00023277"/>
    </source>
</evidence>
<keyword evidence="6" id="KW-0136">Cellulose degradation</keyword>
<dbReference type="Proteomes" id="UP000614610">
    <property type="component" value="Unassembled WGS sequence"/>
</dbReference>
<dbReference type="EMBL" id="WIPF01000023">
    <property type="protein sequence ID" value="KAF3226408.1"/>
    <property type="molecule type" value="Genomic_DNA"/>
</dbReference>
<evidence type="ECO:0000313" key="20">
    <source>
        <dbReference type="EMBL" id="KAF3226408.1"/>
    </source>
</evidence>
<feature type="signal peptide" evidence="16">
    <location>
        <begin position="1"/>
        <end position="17"/>
    </location>
</feature>
<protein>
    <recommendedName>
        <fullName evidence="15">lytic cellulose monooxygenase (C4-dehydrogenating)</fullName>
        <ecNumber evidence="15">1.14.99.56</ecNumber>
    </recommendedName>
</protein>
<comment type="catalytic activity">
    <reaction evidence="14">
        <text>[(1-&gt;4)-beta-D-glucosyl]n+m + reduced acceptor + O2 = 4-dehydro-beta-D-glucosyl-[(1-&gt;4)-beta-D-glucosyl]n-1 + [(1-&gt;4)-beta-D-glucosyl]m + acceptor + H2O.</text>
        <dbReference type="EC" id="1.14.99.56"/>
    </reaction>
</comment>
<evidence type="ECO:0000313" key="22">
    <source>
        <dbReference type="Proteomes" id="UP000483672"/>
    </source>
</evidence>
<dbReference type="CDD" id="cd21175">
    <property type="entry name" value="LPMO_AA9"/>
    <property type="match status" value="1"/>
</dbReference>
<dbReference type="InterPro" id="IPR005103">
    <property type="entry name" value="AA9_LPMO"/>
</dbReference>
<evidence type="ECO:0000256" key="16">
    <source>
        <dbReference type="SAM" id="SignalP"/>
    </source>
</evidence>
<keyword evidence="8" id="KW-0186">Copper</keyword>
<evidence type="ECO:0000256" key="15">
    <source>
        <dbReference type="ARBA" id="ARBA00047174"/>
    </source>
</evidence>
<comment type="subcellular location">
    <subcellularLocation>
        <location evidence="2">Secreted</location>
    </subcellularLocation>
</comment>
<dbReference type="OrthoDB" id="5985073at2759"/>
<dbReference type="Proteomes" id="UP000472727">
    <property type="component" value="Unassembled WGS sequence"/>
</dbReference>
<comment type="caution">
    <text evidence="19">The sequence shown here is derived from an EMBL/GenBank/DDBJ whole genome shotgun (WGS) entry which is preliminary data.</text>
</comment>
<dbReference type="Gene3D" id="2.70.50.70">
    <property type="match status" value="1"/>
</dbReference>
<keyword evidence="12" id="KW-0624">Polysaccharide degradation</keyword>
<dbReference type="GO" id="GO:0030245">
    <property type="term" value="P:cellulose catabolic process"/>
    <property type="evidence" value="ECO:0007669"/>
    <property type="project" value="UniProtKB-KW"/>
</dbReference>
<keyword evidence="3" id="KW-0964">Secreted</keyword>
<proteinExistence type="inferred from homology"/>
<dbReference type="EMBL" id="WIWS01000016">
    <property type="protein sequence ID" value="KAF3225066.1"/>
    <property type="molecule type" value="Genomic_DNA"/>
</dbReference>
<comment type="cofactor">
    <cofactor evidence="1">
        <name>Cu(2+)</name>
        <dbReference type="ChEBI" id="CHEBI:29036"/>
    </cofactor>
</comment>
<reference evidence="21 22" key="1">
    <citation type="submission" date="2019-06" db="EMBL/GenBank/DDBJ databases">
        <authorList>
            <person name="Palmer J.M."/>
        </authorList>
    </citation>
    <scope>NUCLEOTIDE SEQUENCE [LARGE SCALE GENOMIC DNA]</scope>
    <source>
        <strain evidence="19 21">TWF106</strain>
        <strain evidence="20 22">TWF191</strain>
        <strain evidence="18">TWF679</strain>
    </source>
</reference>
<dbReference type="AlphaFoldDB" id="A0A6G1MBK3"/>
<evidence type="ECO:0000256" key="2">
    <source>
        <dbReference type="ARBA" id="ARBA00004613"/>
    </source>
</evidence>
<evidence type="ECO:0000259" key="17">
    <source>
        <dbReference type="Pfam" id="PF03443"/>
    </source>
</evidence>
<feature type="chain" id="PRO_5041171164" description="lytic cellulose monooxygenase (C4-dehydrogenating)" evidence="16">
    <location>
        <begin position="18"/>
        <end position="235"/>
    </location>
</feature>
<gene>
    <name evidence="19" type="ORF">TWF106_002947</name>
    <name evidence="20" type="ORF">TWF191_004670</name>
    <name evidence="18" type="ORF">TWF679_004311</name>
</gene>
<evidence type="ECO:0000313" key="18">
    <source>
        <dbReference type="EMBL" id="KAF3223115.1"/>
    </source>
</evidence>
<comment type="similarity">
    <text evidence="13">Belongs to the polysaccharide monooxygenase AA9 family.</text>
</comment>
<keyword evidence="5 16" id="KW-0732">Signal</keyword>
<evidence type="ECO:0000256" key="12">
    <source>
        <dbReference type="ARBA" id="ARBA00023326"/>
    </source>
</evidence>
<dbReference type="GO" id="GO:0005576">
    <property type="term" value="C:extracellular region"/>
    <property type="evidence" value="ECO:0007669"/>
    <property type="project" value="UniProtKB-SubCell"/>
</dbReference>
<dbReference type="PANTHER" id="PTHR33353">
    <property type="entry name" value="PUTATIVE (AFU_ORTHOLOGUE AFUA_1G12560)-RELATED"/>
    <property type="match status" value="1"/>
</dbReference>
<keyword evidence="4" id="KW-0479">Metal-binding</keyword>
<dbReference type="Pfam" id="PF03443">
    <property type="entry name" value="AA9"/>
    <property type="match status" value="1"/>
</dbReference>
<sequence length="235" mass="25333">MQLTSTILLLSASLASAHYIFPALILNGQATGDWQYVKKAANINGRGPIEDVNSDSLRCYNDPKAPKAATANVEAGNLVGFTVASRISHPGPLLFYMARVPDDKTAADFDGEGTVWFKVHEDQPANTSNGIWWPEDVTEVYVKIPRCLPDGEYLLRVEHIALHNAYQTGGAQFFLGCAQLNVTGGWVGATPSTPPTLVSFPGAYNATDPGIKLNIWAPGAISYVNPGPPVYHCYL</sequence>
<keyword evidence="9" id="KW-0503">Monooxygenase</keyword>
<evidence type="ECO:0000256" key="5">
    <source>
        <dbReference type="ARBA" id="ARBA00022729"/>
    </source>
</evidence>
<dbReference type="PANTHER" id="PTHR33353:SF10">
    <property type="entry name" value="ENDO-BETA-1,4-GLUCANASE D"/>
    <property type="match status" value="1"/>
</dbReference>
<dbReference type="GO" id="GO:0004497">
    <property type="term" value="F:monooxygenase activity"/>
    <property type="evidence" value="ECO:0007669"/>
    <property type="project" value="UniProtKB-KW"/>
</dbReference>
<evidence type="ECO:0000256" key="6">
    <source>
        <dbReference type="ARBA" id="ARBA00023001"/>
    </source>
</evidence>
<dbReference type="EMBL" id="WIWT01000002">
    <property type="protein sequence ID" value="KAF3223115.1"/>
    <property type="molecule type" value="Genomic_DNA"/>
</dbReference>
<evidence type="ECO:0000256" key="8">
    <source>
        <dbReference type="ARBA" id="ARBA00023008"/>
    </source>
</evidence>
<keyword evidence="10" id="KW-1015">Disulfide bond</keyword>
<evidence type="ECO:0000256" key="9">
    <source>
        <dbReference type="ARBA" id="ARBA00023033"/>
    </source>
</evidence>
<keyword evidence="7" id="KW-0560">Oxidoreductase</keyword>
<evidence type="ECO:0000256" key="10">
    <source>
        <dbReference type="ARBA" id="ARBA00023157"/>
    </source>
</evidence>
<evidence type="ECO:0000256" key="14">
    <source>
        <dbReference type="ARBA" id="ARBA00045077"/>
    </source>
</evidence>
<organism evidence="19 21">
    <name type="scientific">Orbilia oligospora</name>
    <name type="common">Nematode-trapping fungus</name>
    <name type="synonym">Arthrobotrys oligospora</name>
    <dbReference type="NCBI Taxonomy" id="2813651"/>
    <lineage>
        <taxon>Eukaryota</taxon>
        <taxon>Fungi</taxon>
        <taxon>Dikarya</taxon>
        <taxon>Ascomycota</taxon>
        <taxon>Pezizomycotina</taxon>
        <taxon>Orbiliomycetes</taxon>
        <taxon>Orbiliales</taxon>
        <taxon>Orbiliaceae</taxon>
        <taxon>Orbilia</taxon>
    </lineage>
</organism>
<evidence type="ECO:0000313" key="21">
    <source>
        <dbReference type="Proteomes" id="UP000472727"/>
    </source>
</evidence>
<dbReference type="GO" id="GO:0046872">
    <property type="term" value="F:metal ion binding"/>
    <property type="evidence" value="ECO:0007669"/>
    <property type="project" value="UniProtKB-KW"/>
</dbReference>
<accession>A0A6G1MBK3</accession>
<evidence type="ECO:0000256" key="3">
    <source>
        <dbReference type="ARBA" id="ARBA00022525"/>
    </source>
</evidence>
<dbReference type="EC" id="1.14.99.56" evidence="15"/>
<dbReference type="Proteomes" id="UP000483672">
    <property type="component" value="Unassembled WGS sequence"/>
</dbReference>
<evidence type="ECO:0000256" key="7">
    <source>
        <dbReference type="ARBA" id="ARBA00023002"/>
    </source>
</evidence>
<evidence type="ECO:0000256" key="1">
    <source>
        <dbReference type="ARBA" id="ARBA00001973"/>
    </source>
</evidence>
<keyword evidence="11" id="KW-0119">Carbohydrate metabolism</keyword>
<evidence type="ECO:0000256" key="13">
    <source>
        <dbReference type="ARBA" id="ARBA00044502"/>
    </source>
</evidence>
<feature type="domain" description="Auxiliary Activity family 9 catalytic" evidence="17">
    <location>
        <begin position="18"/>
        <end position="217"/>
    </location>
</feature>
<evidence type="ECO:0000313" key="19">
    <source>
        <dbReference type="EMBL" id="KAF3225066.1"/>
    </source>
</evidence>
<dbReference type="InterPro" id="IPR049892">
    <property type="entry name" value="AA9"/>
</dbReference>
<evidence type="ECO:0000256" key="4">
    <source>
        <dbReference type="ARBA" id="ARBA00022723"/>
    </source>
</evidence>